<evidence type="ECO:0000256" key="10">
    <source>
        <dbReference type="ARBA" id="ARBA00023303"/>
    </source>
</evidence>
<dbReference type="SMART" id="SM00248">
    <property type="entry name" value="ANK"/>
    <property type="match status" value="16"/>
</dbReference>
<dbReference type="InterPro" id="IPR036770">
    <property type="entry name" value="Ankyrin_rpt-contain_sf"/>
</dbReference>
<dbReference type="GO" id="GO:1902495">
    <property type="term" value="C:transmembrane transporter complex"/>
    <property type="evidence" value="ECO:0007669"/>
    <property type="project" value="TreeGrafter"/>
</dbReference>
<feature type="repeat" description="ANK" evidence="11">
    <location>
        <begin position="759"/>
        <end position="791"/>
    </location>
</feature>
<feature type="repeat" description="ANK" evidence="11">
    <location>
        <begin position="895"/>
        <end position="927"/>
    </location>
</feature>
<accession>A0AAD8BNM8</accession>
<keyword evidence="15" id="KW-0675">Receptor</keyword>
<dbReference type="GO" id="GO:0005216">
    <property type="term" value="F:monoatomic ion channel activity"/>
    <property type="evidence" value="ECO:0007669"/>
    <property type="project" value="InterPro"/>
</dbReference>
<feature type="repeat" description="ANK" evidence="11">
    <location>
        <begin position="693"/>
        <end position="725"/>
    </location>
</feature>
<comment type="caution">
    <text evidence="15">The sequence shown here is derived from an EMBL/GenBank/DDBJ whole genome shotgun (WGS) entry which is preliminary data.</text>
</comment>
<evidence type="ECO:0000256" key="13">
    <source>
        <dbReference type="SAM" id="Phobius"/>
    </source>
</evidence>
<feature type="repeat" description="ANK" evidence="11">
    <location>
        <begin position="726"/>
        <end position="758"/>
    </location>
</feature>
<evidence type="ECO:0000256" key="9">
    <source>
        <dbReference type="ARBA" id="ARBA00023136"/>
    </source>
</evidence>
<evidence type="ECO:0000256" key="6">
    <source>
        <dbReference type="ARBA" id="ARBA00022989"/>
    </source>
</evidence>
<dbReference type="InterPro" id="IPR052076">
    <property type="entry name" value="TRP_cation_channel"/>
</dbReference>
<feature type="repeat" description="ANK" evidence="11">
    <location>
        <begin position="828"/>
        <end position="860"/>
    </location>
</feature>
<evidence type="ECO:0000256" key="8">
    <source>
        <dbReference type="ARBA" id="ARBA00023065"/>
    </source>
</evidence>
<feature type="transmembrane region" description="Helical" evidence="13">
    <location>
        <begin position="1252"/>
        <end position="1275"/>
    </location>
</feature>
<keyword evidence="3" id="KW-0716">Sensory transduction</keyword>
<keyword evidence="16" id="KW-1185">Reference proteome</keyword>
<keyword evidence="12" id="KW-0175">Coiled coil</keyword>
<dbReference type="PRINTS" id="PR01415">
    <property type="entry name" value="ANKYRIN"/>
</dbReference>
<reference evidence="15" key="2">
    <citation type="submission" date="2023-04" db="EMBL/GenBank/DDBJ databases">
        <authorList>
            <person name="Bu L."/>
            <person name="Lu L."/>
            <person name="Laidemitt M.R."/>
            <person name="Zhang S.M."/>
            <person name="Mutuku M."/>
            <person name="Mkoji G."/>
            <person name="Steinauer M."/>
            <person name="Loker E.S."/>
        </authorList>
    </citation>
    <scope>NUCLEOTIDE SEQUENCE</scope>
    <source>
        <strain evidence="15">KasaAsao</strain>
        <tissue evidence="15">Whole Snail</tissue>
    </source>
</reference>
<dbReference type="PROSITE" id="PS50297">
    <property type="entry name" value="ANK_REP_REGION"/>
    <property type="match status" value="10"/>
</dbReference>
<keyword evidence="10" id="KW-0407">Ion channel</keyword>
<feature type="coiled-coil region" evidence="12">
    <location>
        <begin position="1495"/>
        <end position="1529"/>
    </location>
</feature>
<dbReference type="Pfam" id="PF13637">
    <property type="entry name" value="Ank_4"/>
    <property type="match status" value="1"/>
</dbReference>
<feature type="domain" description="Ion transport" evidence="14">
    <location>
        <begin position="1174"/>
        <end position="1426"/>
    </location>
</feature>
<keyword evidence="2" id="KW-0813">Transport</keyword>
<dbReference type="PANTHER" id="PTHR47143">
    <property type="entry name" value="TRANSIENT RECEPTOR POTENTIAL CATION CHANNEL PROTEIN PAINLESS"/>
    <property type="match status" value="1"/>
</dbReference>
<dbReference type="InterPro" id="IPR005821">
    <property type="entry name" value="Ion_trans_dom"/>
</dbReference>
<feature type="repeat" description="ANK" evidence="11">
    <location>
        <begin position="583"/>
        <end position="615"/>
    </location>
</feature>
<feature type="transmembrane region" description="Helical" evidence="13">
    <location>
        <begin position="1287"/>
        <end position="1307"/>
    </location>
</feature>
<feature type="transmembrane region" description="Helical" evidence="13">
    <location>
        <begin position="1327"/>
        <end position="1349"/>
    </location>
</feature>
<evidence type="ECO:0000313" key="16">
    <source>
        <dbReference type="Proteomes" id="UP001233172"/>
    </source>
</evidence>
<evidence type="ECO:0000256" key="3">
    <source>
        <dbReference type="ARBA" id="ARBA00022606"/>
    </source>
</evidence>
<proteinExistence type="predicted"/>
<dbReference type="SUPFAM" id="SSF48403">
    <property type="entry name" value="Ankyrin repeat"/>
    <property type="match status" value="2"/>
</dbReference>
<dbReference type="EMBL" id="JASAOG010000052">
    <property type="protein sequence ID" value="KAK0057868.1"/>
    <property type="molecule type" value="Genomic_DNA"/>
</dbReference>
<dbReference type="Pfam" id="PF12796">
    <property type="entry name" value="Ank_2"/>
    <property type="match status" value="5"/>
</dbReference>
<organism evidence="15 16">
    <name type="scientific">Biomphalaria pfeifferi</name>
    <name type="common">Bloodfluke planorb</name>
    <name type="synonym">Freshwater snail</name>
    <dbReference type="NCBI Taxonomy" id="112525"/>
    <lineage>
        <taxon>Eukaryota</taxon>
        <taxon>Metazoa</taxon>
        <taxon>Spiralia</taxon>
        <taxon>Lophotrochozoa</taxon>
        <taxon>Mollusca</taxon>
        <taxon>Gastropoda</taxon>
        <taxon>Heterobranchia</taxon>
        <taxon>Euthyneura</taxon>
        <taxon>Panpulmonata</taxon>
        <taxon>Hygrophila</taxon>
        <taxon>Lymnaeoidea</taxon>
        <taxon>Planorbidae</taxon>
        <taxon>Biomphalaria</taxon>
    </lineage>
</organism>
<protein>
    <submittedName>
        <fullName evidence="15">Transient receptor potential cation channel subfamily A member 1</fullName>
    </submittedName>
</protein>
<evidence type="ECO:0000313" key="15">
    <source>
        <dbReference type="EMBL" id="KAK0057868.1"/>
    </source>
</evidence>
<feature type="repeat" description="ANK" evidence="11">
    <location>
        <begin position="861"/>
        <end position="893"/>
    </location>
</feature>
<sequence length="1561" mass="175866">MMGKKIPGSSIPSKIANHLRRRHSADSLDDEDNVLEMMADYVMHPGDGKMKQSESIGALNISLHQVLCFISSTSPCIRYLVLSVHHLPASGTLFYQFNISLHQVPRFISSPSPCITYFVLSVHYFPASGTSFYQFTISLHQVPCFISSKSPCIRYLVLSVQNLPASGTLFYQFNISLHQVPCFISSTSPCIRYLVLSVQNLPASGTLFYQFTNSLHQVPRFISSPSPCIRYFVISVQHLPASGTSFYQFTISLHQVPCFISSPSPCIRYFVLSVHHLPASGTLFYQLNISLHQVLCFISSTSPCIRYFVLSAQHLPASGTSFYQFTISLHQVLCFISSPSPCIRYFVLSAQHLPASGTSFYQFTISLHQCARDGDEANMRVLLKSMGLNAKKKINQFDEDNITPLHYAARYNSLGVVKVLVEAGADVQAVGGEDRITPLHHAARYRREKMTRRKIPAGKTTSVHSTSGHDIDPLDEEDQKYIRANRVRKNRQVPSLQTFAAAKSEQVLQKIDMNGGPVQPDLQERDPDGSIVRYLISKGANINAIDIFGQTPLHFTAMRGNEVACSNLLFFKDKIEINANDNQGSTPLHTAALYKHLEIARMLIEAGANLMSRDKEQCTPLHHAASGGNFDLVNLLLEAASTSDSGWILLSEMVSAIDIEQNTPLHVAVDHGHYEVVKVLLEKAADVNKPRKHFMYPLHLAAQSGDVRIAHLLVEGNARIDALNNDQATALHRAAALNHVSVVAFLAERGAKVNKRDKDNYTPLLLAASYGNVDTVELLLKKGADYNAVDKYDKTAIFLAAEKNHLSVLTKLLQDPRVKRLVNDSDCYDNDPIHIASQKGYLEIVQLLLKNGAHLDTKNEEELTPLHCASKYGRTNIVRELIKHDKTIVNHEDENSNTALHVAARYGHYKVAKVLLSLGADVFTRNYNRWTPLDLAASKGWTKTSTVLLNGGAPVDPTDKHKTSPLHLATSYGHARVVELLIERGANVALKDDEGKNCLDRAIENNQATVAKVIVNCASWKDALRNATKDPITGNIDTPLRKLIKHMPEIAQRVFDRCLSYGHEKNPERPEYEITFDYEFLDDVYAPWIAAVLKNEETQQSGELTAESNFDDEDERLPADAKPYSTDTNILKKNHPLYIMILSERESLLAHPLATSLLQYKWNKFGSFFYYLSFCIYVVFLVFLTGFMISTEPPFHFDSKDRELIENNTCNALGKKYEQPLFARVGTYIILTLAGFNMLKELLQLYQAKLNYLGWTNLIEWGIYLSAVLLVVNYNDCQGATGYRLEWQWNMGAITLFLGWFELVLLIQKFPRFGIYVVMFTDVLHTFSQFFVVFFSFIIAFALAFFTLLQGQFPFETVTKSLIKTSVMLIGEFEFDDIYNAKDSPLPYPVASYIIFVIFLIIMSIIIMNLLVGLAVDDIKAVQEQAALKRMAMRVELALDVERLIPHFIRIKAFSRRRTLKPNMTHSNPVRRAFTSSYLSPQSLQKALNPELSEMEKVKTNQDRLSSQMRKVKQTVKGMKEQSQKLESMMKAIVKAQKIEWQEEDYQLDEDVELSDDDGML</sequence>
<evidence type="ECO:0000256" key="2">
    <source>
        <dbReference type="ARBA" id="ARBA00022448"/>
    </source>
</evidence>
<evidence type="ECO:0000256" key="5">
    <source>
        <dbReference type="ARBA" id="ARBA00022737"/>
    </source>
</evidence>
<dbReference type="Pfam" id="PF00520">
    <property type="entry name" value="Ion_trans"/>
    <property type="match status" value="1"/>
</dbReference>
<dbReference type="InterPro" id="IPR002110">
    <property type="entry name" value="Ankyrin_rpt"/>
</dbReference>
<evidence type="ECO:0000256" key="4">
    <source>
        <dbReference type="ARBA" id="ARBA00022692"/>
    </source>
</evidence>
<feature type="repeat" description="ANK" evidence="11">
    <location>
        <begin position="961"/>
        <end position="993"/>
    </location>
</feature>
<keyword evidence="5" id="KW-0677">Repeat</keyword>
<evidence type="ECO:0000256" key="7">
    <source>
        <dbReference type="ARBA" id="ARBA00023043"/>
    </source>
</evidence>
<evidence type="ECO:0000256" key="11">
    <source>
        <dbReference type="PROSITE-ProRule" id="PRU00023"/>
    </source>
</evidence>
<feature type="transmembrane region" description="Helical" evidence="13">
    <location>
        <begin position="1390"/>
        <end position="1416"/>
    </location>
</feature>
<dbReference type="Gene3D" id="1.25.40.20">
    <property type="entry name" value="Ankyrin repeat-containing domain"/>
    <property type="match status" value="5"/>
</dbReference>
<evidence type="ECO:0000256" key="12">
    <source>
        <dbReference type="SAM" id="Coils"/>
    </source>
</evidence>
<keyword evidence="8" id="KW-0406">Ion transport</keyword>
<dbReference type="PANTHER" id="PTHR47143:SF3">
    <property type="entry name" value="PWWP DOMAIN-CONTAINING PROTEIN"/>
    <property type="match status" value="1"/>
</dbReference>
<feature type="transmembrane region" description="Helical" evidence="13">
    <location>
        <begin position="1168"/>
        <end position="1189"/>
    </location>
</feature>
<dbReference type="PROSITE" id="PS50088">
    <property type="entry name" value="ANK_REPEAT"/>
    <property type="match status" value="12"/>
</dbReference>
<comment type="subcellular location">
    <subcellularLocation>
        <location evidence="1">Membrane</location>
        <topology evidence="1">Multi-pass membrane protein</topology>
    </subcellularLocation>
</comment>
<feature type="repeat" description="ANK" evidence="11">
    <location>
        <begin position="616"/>
        <end position="638"/>
    </location>
</feature>
<keyword evidence="6 13" id="KW-1133">Transmembrane helix</keyword>
<dbReference type="Proteomes" id="UP001233172">
    <property type="component" value="Unassembled WGS sequence"/>
</dbReference>
<keyword evidence="4 13" id="KW-0812">Transmembrane</keyword>
<feature type="repeat" description="ANK" evidence="11">
    <location>
        <begin position="400"/>
        <end position="432"/>
    </location>
</feature>
<reference evidence="15" key="1">
    <citation type="journal article" date="2023" name="PLoS Negl. Trop. Dis.">
        <title>A genome sequence for Biomphalaria pfeifferi, the major vector snail for the human-infecting parasite Schistosoma mansoni.</title>
        <authorList>
            <person name="Bu L."/>
            <person name="Lu L."/>
            <person name="Laidemitt M.R."/>
            <person name="Zhang S.M."/>
            <person name="Mutuku M."/>
            <person name="Mkoji G."/>
            <person name="Steinauer M."/>
            <person name="Loker E.S."/>
        </authorList>
    </citation>
    <scope>NUCLEOTIDE SEQUENCE</scope>
    <source>
        <strain evidence="15">KasaAsao</strain>
    </source>
</reference>
<dbReference type="Pfam" id="PF00023">
    <property type="entry name" value="Ank"/>
    <property type="match status" value="2"/>
</dbReference>
<keyword evidence="9 13" id="KW-0472">Membrane</keyword>
<evidence type="ECO:0000256" key="1">
    <source>
        <dbReference type="ARBA" id="ARBA00004141"/>
    </source>
</evidence>
<keyword evidence="7 11" id="KW-0040">ANK repeat</keyword>
<gene>
    <name evidence="15" type="ORF">Bpfe_012824</name>
</gene>
<feature type="repeat" description="ANK" evidence="11">
    <location>
        <begin position="660"/>
        <end position="692"/>
    </location>
</feature>
<dbReference type="Gene3D" id="1.10.287.70">
    <property type="match status" value="1"/>
</dbReference>
<feature type="repeat" description="ANK" evidence="11">
    <location>
        <begin position="928"/>
        <end position="960"/>
    </location>
</feature>
<evidence type="ECO:0000259" key="14">
    <source>
        <dbReference type="Pfam" id="PF00520"/>
    </source>
</evidence>
<name>A0AAD8BNM8_BIOPF</name>